<feature type="transmembrane region" description="Helical" evidence="2">
    <location>
        <begin position="6"/>
        <end position="26"/>
    </location>
</feature>
<dbReference type="AlphaFoldDB" id="A0AA39MGY8"/>
<keyword evidence="4" id="KW-1185">Reference proteome</keyword>
<dbReference type="EMBL" id="JAUEPT010000085">
    <property type="protein sequence ID" value="KAK0433115.1"/>
    <property type="molecule type" value="Genomic_DNA"/>
</dbReference>
<evidence type="ECO:0000313" key="4">
    <source>
        <dbReference type="Proteomes" id="UP001175226"/>
    </source>
</evidence>
<feature type="transmembrane region" description="Helical" evidence="2">
    <location>
        <begin position="234"/>
        <end position="256"/>
    </location>
</feature>
<proteinExistence type="predicted"/>
<evidence type="ECO:0000313" key="3">
    <source>
        <dbReference type="EMBL" id="KAK0433115.1"/>
    </source>
</evidence>
<comment type="caution">
    <text evidence="3">The sequence shown here is derived from an EMBL/GenBank/DDBJ whole genome shotgun (WGS) entry which is preliminary data.</text>
</comment>
<gene>
    <name evidence="3" type="ORF">EV421DRAFT_2023680</name>
</gene>
<keyword evidence="2" id="KW-0472">Membrane</keyword>
<feature type="compositionally biased region" description="Polar residues" evidence="1">
    <location>
        <begin position="145"/>
        <end position="166"/>
    </location>
</feature>
<keyword evidence="2" id="KW-0812">Transmembrane</keyword>
<evidence type="ECO:0000256" key="2">
    <source>
        <dbReference type="SAM" id="Phobius"/>
    </source>
</evidence>
<protein>
    <submittedName>
        <fullName evidence="3">Uncharacterized protein</fullName>
    </submittedName>
</protein>
<dbReference type="Proteomes" id="UP001175226">
    <property type="component" value="Unassembled WGS sequence"/>
</dbReference>
<keyword evidence="2" id="KW-1133">Transmembrane helix</keyword>
<reference evidence="3" key="1">
    <citation type="submission" date="2023-06" db="EMBL/GenBank/DDBJ databases">
        <authorList>
            <consortium name="Lawrence Berkeley National Laboratory"/>
            <person name="Ahrendt S."/>
            <person name="Sahu N."/>
            <person name="Indic B."/>
            <person name="Wong-Bajracharya J."/>
            <person name="Merenyi Z."/>
            <person name="Ke H.-M."/>
            <person name="Monk M."/>
            <person name="Kocsube S."/>
            <person name="Drula E."/>
            <person name="Lipzen A."/>
            <person name="Balint B."/>
            <person name="Henrissat B."/>
            <person name="Andreopoulos B."/>
            <person name="Martin F.M."/>
            <person name="Harder C.B."/>
            <person name="Rigling D."/>
            <person name="Ford K.L."/>
            <person name="Foster G.D."/>
            <person name="Pangilinan J."/>
            <person name="Papanicolaou A."/>
            <person name="Barry K."/>
            <person name="LaButti K."/>
            <person name="Viragh M."/>
            <person name="Koriabine M."/>
            <person name="Yan M."/>
            <person name="Riley R."/>
            <person name="Champramary S."/>
            <person name="Plett K.L."/>
            <person name="Tsai I.J."/>
            <person name="Slot J."/>
            <person name="Sipos G."/>
            <person name="Plett J."/>
            <person name="Nagy L.G."/>
            <person name="Grigoriev I.V."/>
        </authorList>
    </citation>
    <scope>NUCLEOTIDE SEQUENCE</scope>
    <source>
        <strain evidence="3">FPL87.14</strain>
    </source>
</reference>
<evidence type="ECO:0000256" key="1">
    <source>
        <dbReference type="SAM" id="MobiDB-lite"/>
    </source>
</evidence>
<feature type="region of interest" description="Disordered" evidence="1">
    <location>
        <begin position="119"/>
        <end position="179"/>
    </location>
</feature>
<accession>A0AA39MGY8</accession>
<sequence>MVGALTTLMLVLWIVLDLLIYFANVFEGETFALEPIYAVCVLAWKRRADIGAYLRQLPSSMWNGIVFIVTGHKNPWRTMREPSLDFFAVQNPFLESKHGKFVSADSFALSDTRNSPMRTPVVTPYHSYSPNQAPSEARHARHHSYNATESQSLLGGASSSPDSTAQMPRPYRPLPLLGKLPKRDTRDIATAAISPPLTLTLRLIIQATCSHQYPTDHYSPTIVRRLRLPRLMTLPGIDTYLLSCILLIGSLSSMYLDSTFDQSQHHFDTYTYQHRASRDDVNFGQKSAPQWIFKLQLSFNLSSTQELSTSRDILPE</sequence>
<organism evidence="3 4">
    <name type="scientific">Armillaria borealis</name>
    <dbReference type="NCBI Taxonomy" id="47425"/>
    <lineage>
        <taxon>Eukaryota</taxon>
        <taxon>Fungi</taxon>
        <taxon>Dikarya</taxon>
        <taxon>Basidiomycota</taxon>
        <taxon>Agaricomycotina</taxon>
        <taxon>Agaricomycetes</taxon>
        <taxon>Agaricomycetidae</taxon>
        <taxon>Agaricales</taxon>
        <taxon>Marasmiineae</taxon>
        <taxon>Physalacriaceae</taxon>
        <taxon>Armillaria</taxon>
    </lineage>
</organism>
<name>A0AA39MGY8_9AGAR</name>